<keyword evidence="6 7" id="KW-0472">Membrane</keyword>
<evidence type="ECO:0000313" key="9">
    <source>
        <dbReference type="EMBL" id="SKB54735.1"/>
    </source>
</evidence>
<keyword evidence="5 7" id="KW-1133">Transmembrane helix</keyword>
<evidence type="ECO:0000256" key="5">
    <source>
        <dbReference type="ARBA" id="ARBA00022989"/>
    </source>
</evidence>
<feature type="transmembrane region" description="Helical" evidence="7">
    <location>
        <begin position="91"/>
        <end position="107"/>
    </location>
</feature>
<dbReference type="PANTHER" id="PTHR30506:SF3">
    <property type="entry name" value="UPF0126 INNER MEMBRANE PROTEIN YADS-RELATED"/>
    <property type="match status" value="1"/>
</dbReference>
<dbReference type="EMBL" id="FUZA01000001">
    <property type="protein sequence ID" value="SKB54735.1"/>
    <property type="molecule type" value="Genomic_DNA"/>
</dbReference>
<evidence type="ECO:0000256" key="3">
    <source>
        <dbReference type="ARBA" id="ARBA00022475"/>
    </source>
</evidence>
<name>A0A1T5C5R9_9BACT</name>
<dbReference type="PANTHER" id="PTHR30506">
    <property type="entry name" value="INNER MEMBRANE PROTEIN"/>
    <property type="match status" value="1"/>
</dbReference>
<dbReference type="RefSeq" id="WP_082213441.1">
    <property type="nucleotide sequence ID" value="NZ_FUZA01000001.1"/>
</dbReference>
<evidence type="ECO:0000313" key="10">
    <source>
        <dbReference type="Proteomes" id="UP000190897"/>
    </source>
</evidence>
<accession>A0A1T5C5R9</accession>
<feature type="transmembrane region" description="Helical" evidence="7">
    <location>
        <begin position="174"/>
        <end position="195"/>
    </location>
</feature>
<evidence type="ECO:0000256" key="6">
    <source>
        <dbReference type="ARBA" id="ARBA00023136"/>
    </source>
</evidence>
<dbReference type="Pfam" id="PF03458">
    <property type="entry name" value="Gly_transporter"/>
    <property type="match status" value="2"/>
</dbReference>
<dbReference type="AlphaFoldDB" id="A0A1T5C5R9"/>
<gene>
    <name evidence="9" type="ORF">SAMN05660293_00918</name>
</gene>
<evidence type="ECO:0000256" key="7">
    <source>
        <dbReference type="SAM" id="Phobius"/>
    </source>
</evidence>
<feature type="transmembrane region" description="Helical" evidence="7">
    <location>
        <begin position="6"/>
        <end position="23"/>
    </location>
</feature>
<evidence type="ECO:0000256" key="4">
    <source>
        <dbReference type="ARBA" id="ARBA00022692"/>
    </source>
</evidence>
<feature type="domain" description="Glycine transporter" evidence="8">
    <location>
        <begin position="6"/>
        <end position="81"/>
    </location>
</feature>
<evidence type="ECO:0000256" key="1">
    <source>
        <dbReference type="ARBA" id="ARBA00004651"/>
    </source>
</evidence>
<dbReference type="OrthoDB" id="9791874at2"/>
<dbReference type="STRING" id="651661.SAMN05660293_00918"/>
<comment type="similarity">
    <text evidence="2">Belongs to the UPF0126 family.</text>
</comment>
<reference evidence="10" key="1">
    <citation type="submission" date="2017-02" db="EMBL/GenBank/DDBJ databases">
        <authorList>
            <person name="Varghese N."/>
            <person name="Submissions S."/>
        </authorList>
    </citation>
    <scope>NUCLEOTIDE SEQUENCE [LARGE SCALE GENOMIC DNA]</scope>
    <source>
        <strain evidence="10">DSM 22270</strain>
    </source>
</reference>
<keyword evidence="10" id="KW-1185">Reference proteome</keyword>
<keyword evidence="4 7" id="KW-0812">Transmembrane</keyword>
<keyword evidence="3" id="KW-1003">Cell membrane</keyword>
<dbReference type="Proteomes" id="UP000190897">
    <property type="component" value="Unassembled WGS sequence"/>
</dbReference>
<sequence length="202" mass="22368">MSIQYILEIIGTFAFAISGALAVKDQKHQDWFGASFTAFISSIGGGTLRDILLDSYPLVWISDITIIYAIMAGILVTFIFYKFLLKLRKTLFLFDTFGIALFTIVGTEKALHLGVRPEIAVIMGVFTATMGGVIRDVMTNEIPIIYRKEVYATACFAGACSYLLLDSVGAGRNVAFISASLVIIAIRILAVRYHWSVPRFFR</sequence>
<feature type="transmembrane region" description="Helical" evidence="7">
    <location>
        <begin position="30"/>
        <end position="48"/>
    </location>
</feature>
<proteinExistence type="inferred from homology"/>
<dbReference type="GO" id="GO:0005886">
    <property type="term" value="C:plasma membrane"/>
    <property type="evidence" value="ECO:0007669"/>
    <property type="project" value="UniProtKB-SubCell"/>
</dbReference>
<evidence type="ECO:0000259" key="8">
    <source>
        <dbReference type="Pfam" id="PF03458"/>
    </source>
</evidence>
<dbReference type="InterPro" id="IPR005115">
    <property type="entry name" value="Gly_transporter"/>
</dbReference>
<feature type="domain" description="Glycine transporter" evidence="8">
    <location>
        <begin position="93"/>
        <end position="165"/>
    </location>
</feature>
<comment type="subcellular location">
    <subcellularLocation>
        <location evidence="1">Cell membrane</location>
        <topology evidence="1">Multi-pass membrane protein</topology>
    </subcellularLocation>
</comment>
<protein>
    <submittedName>
        <fullName evidence="9">Uncharacterized membrane protein YeiH</fullName>
    </submittedName>
</protein>
<organism evidence="9 10">
    <name type="scientific">Dyadobacter psychrophilus</name>
    <dbReference type="NCBI Taxonomy" id="651661"/>
    <lineage>
        <taxon>Bacteria</taxon>
        <taxon>Pseudomonadati</taxon>
        <taxon>Bacteroidota</taxon>
        <taxon>Cytophagia</taxon>
        <taxon>Cytophagales</taxon>
        <taxon>Spirosomataceae</taxon>
        <taxon>Dyadobacter</taxon>
    </lineage>
</organism>
<feature type="transmembrane region" description="Helical" evidence="7">
    <location>
        <begin position="60"/>
        <end position="84"/>
    </location>
</feature>
<evidence type="ECO:0000256" key="2">
    <source>
        <dbReference type="ARBA" id="ARBA00008193"/>
    </source>
</evidence>